<dbReference type="WBParaSite" id="MCU_012747-RA">
    <property type="protein sequence ID" value="MCU_012747-RA"/>
    <property type="gene ID" value="MCU_012747"/>
</dbReference>
<protein>
    <submittedName>
        <fullName evidence="1">Secreted protein</fullName>
    </submittedName>
</protein>
<organism evidence="1">
    <name type="scientific">Mesocestoides corti</name>
    <name type="common">Flatworm</name>
    <dbReference type="NCBI Taxonomy" id="53468"/>
    <lineage>
        <taxon>Eukaryota</taxon>
        <taxon>Metazoa</taxon>
        <taxon>Spiralia</taxon>
        <taxon>Lophotrochozoa</taxon>
        <taxon>Platyhelminthes</taxon>
        <taxon>Cestoda</taxon>
        <taxon>Eucestoda</taxon>
        <taxon>Cyclophyllidea</taxon>
        <taxon>Mesocestoididae</taxon>
        <taxon>Mesocestoides</taxon>
    </lineage>
</organism>
<reference evidence="1" key="1">
    <citation type="submission" date="2019-11" db="UniProtKB">
        <authorList>
            <consortium name="WormBaseParasite"/>
        </authorList>
    </citation>
    <scope>IDENTIFICATION</scope>
</reference>
<dbReference type="AlphaFoldDB" id="A0A5K3FXT8"/>
<name>A0A5K3FXT8_MESCO</name>
<evidence type="ECO:0000313" key="1">
    <source>
        <dbReference type="WBParaSite" id="MCU_012747-RA"/>
    </source>
</evidence>
<proteinExistence type="predicted"/>
<accession>A0A5K3FXT8</accession>
<sequence>MAHDTNHRLFNDFRPSCWLVGWLGQSLAPLQTCGSGIVLRAIKRHHLTRPHSTRKHANRFLGMVLYYHDFRNLVPRLHFAVYGLILNSCRLLPHQSHAELFGFCQKLRFFCKLCFKNSRAVFAVFLKKPNSATEHRR</sequence>